<gene>
    <name evidence="1" type="ORF">Ttaiw_00746</name>
</gene>
<keyword evidence="2" id="KW-1185">Reference proteome</keyword>
<evidence type="ECO:0000313" key="1">
    <source>
        <dbReference type="EMBL" id="TSE33200.1"/>
    </source>
</evidence>
<evidence type="ECO:0000313" key="2">
    <source>
        <dbReference type="Proteomes" id="UP000317763"/>
    </source>
</evidence>
<dbReference type="AlphaFoldDB" id="A0A554XBI8"/>
<reference evidence="1 2" key="1">
    <citation type="submission" date="2019-07" db="EMBL/GenBank/DDBJ databases">
        <title>Tepidimonas taiwanensis I1-1 draft genome.</title>
        <authorList>
            <person name="Da Costa M.S."/>
            <person name="Froufe H.J.C."/>
            <person name="Egas C."/>
            <person name="Albuquerque L."/>
        </authorList>
    </citation>
    <scope>NUCLEOTIDE SEQUENCE [LARGE SCALE GENOMIC DNA]</scope>
    <source>
        <strain evidence="1 2">I1-1</strain>
    </source>
</reference>
<comment type="caution">
    <text evidence="1">The sequence shown here is derived from an EMBL/GenBank/DDBJ whole genome shotgun (WGS) entry which is preliminary data.</text>
</comment>
<protein>
    <submittedName>
        <fullName evidence="1">Uncharacterized protein</fullName>
    </submittedName>
</protein>
<name>A0A554XBI8_9BURK</name>
<dbReference type="Proteomes" id="UP000317763">
    <property type="component" value="Unassembled WGS sequence"/>
</dbReference>
<accession>A0A554XBI8</accession>
<sequence length="120" mass="12865">MTPKSVTDIIGGERPVIKTLDASPSHLIAREQSQRLIRLDVRARFKIYLADAAIAPAVMLEGKAILEDAAALGVATETAVFKHLLPATARRPCASLTGVAKKTGKWISSPKWVASCFPSK</sequence>
<organism evidence="1 2">
    <name type="scientific">Tepidimonas taiwanensis</name>
    <dbReference type="NCBI Taxonomy" id="307486"/>
    <lineage>
        <taxon>Bacteria</taxon>
        <taxon>Pseudomonadati</taxon>
        <taxon>Pseudomonadota</taxon>
        <taxon>Betaproteobacteria</taxon>
        <taxon>Burkholderiales</taxon>
        <taxon>Tepidimonas</taxon>
    </lineage>
</organism>
<dbReference type="EMBL" id="VJOM01000005">
    <property type="protein sequence ID" value="TSE33200.1"/>
    <property type="molecule type" value="Genomic_DNA"/>
</dbReference>
<proteinExistence type="predicted"/>